<evidence type="ECO:0000313" key="3">
    <source>
        <dbReference type="Proteomes" id="UP000008909"/>
    </source>
</evidence>
<keyword evidence="3" id="KW-1185">Reference proteome</keyword>
<proteinExistence type="predicted"/>
<feature type="region of interest" description="Disordered" evidence="1">
    <location>
        <begin position="1"/>
        <end position="31"/>
    </location>
</feature>
<feature type="non-terminal residue" evidence="2">
    <location>
        <position position="1"/>
    </location>
</feature>
<dbReference type="EMBL" id="DF143269">
    <property type="protein sequence ID" value="GAA52299.1"/>
    <property type="molecule type" value="Genomic_DNA"/>
</dbReference>
<name>G7YH66_CLOSI</name>
<organism evidence="2 3">
    <name type="scientific">Clonorchis sinensis</name>
    <name type="common">Chinese liver fluke</name>
    <dbReference type="NCBI Taxonomy" id="79923"/>
    <lineage>
        <taxon>Eukaryota</taxon>
        <taxon>Metazoa</taxon>
        <taxon>Spiralia</taxon>
        <taxon>Lophotrochozoa</taxon>
        <taxon>Platyhelminthes</taxon>
        <taxon>Trematoda</taxon>
        <taxon>Digenea</taxon>
        <taxon>Opisthorchiida</taxon>
        <taxon>Opisthorchiata</taxon>
        <taxon>Opisthorchiidae</taxon>
        <taxon>Clonorchis</taxon>
    </lineage>
</organism>
<protein>
    <submittedName>
        <fullName evidence="2">Uncharacterized protein</fullName>
    </submittedName>
</protein>
<dbReference type="AlphaFoldDB" id="G7YH66"/>
<evidence type="ECO:0000313" key="2">
    <source>
        <dbReference type="EMBL" id="GAA52299.1"/>
    </source>
</evidence>
<evidence type="ECO:0000256" key="1">
    <source>
        <dbReference type="SAM" id="MobiDB-lite"/>
    </source>
</evidence>
<feature type="compositionally biased region" description="Polar residues" evidence="1">
    <location>
        <begin position="13"/>
        <end position="22"/>
    </location>
</feature>
<dbReference type="Proteomes" id="UP000008909">
    <property type="component" value="Unassembled WGS sequence"/>
</dbReference>
<sequence>NRLDAPVIPSVSRPETASTGSPFSKHAPGMGVRLRATPDDRPTMHQRLLDRGRAQRFRTCINAPITELVLIDARKSVPVDNEYDGTRKSFKRQIMKSLRKNRALVDVQSPWEEEIKYEISVSFGDRSHGSNEVVFRHYRRFVSTTLHGRLAR</sequence>
<reference key="2">
    <citation type="submission" date="2011-10" db="EMBL/GenBank/DDBJ databases">
        <title>The genome and transcriptome sequence of Clonorchis sinensis provide insights into the carcinogenic liver fluke.</title>
        <authorList>
            <person name="Wang X."/>
            <person name="Huang Y."/>
            <person name="Chen W."/>
            <person name="Liu H."/>
            <person name="Guo L."/>
            <person name="Chen Y."/>
            <person name="Luo F."/>
            <person name="Zhou W."/>
            <person name="Sun J."/>
            <person name="Mao Q."/>
            <person name="Liang P."/>
            <person name="Zhou C."/>
            <person name="Tian Y."/>
            <person name="Men J."/>
            <person name="Lv X."/>
            <person name="Huang L."/>
            <person name="Zhou J."/>
            <person name="Hu Y."/>
            <person name="Li R."/>
            <person name="Zhang F."/>
            <person name="Lei H."/>
            <person name="Li X."/>
            <person name="Hu X."/>
            <person name="Liang C."/>
            <person name="Xu J."/>
            <person name="Wu Z."/>
            <person name="Yu X."/>
        </authorList>
    </citation>
    <scope>NUCLEOTIDE SEQUENCE</scope>
    <source>
        <strain>Henan</strain>
    </source>
</reference>
<reference evidence="2" key="1">
    <citation type="journal article" date="2011" name="Genome Biol.">
        <title>The draft genome of the carcinogenic human liver fluke Clonorchis sinensis.</title>
        <authorList>
            <person name="Wang X."/>
            <person name="Chen W."/>
            <person name="Huang Y."/>
            <person name="Sun J."/>
            <person name="Men J."/>
            <person name="Liu H."/>
            <person name="Luo F."/>
            <person name="Guo L."/>
            <person name="Lv X."/>
            <person name="Deng C."/>
            <person name="Zhou C."/>
            <person name="Fan Y."/>
            <person name="Li X."/>
            <person name="Huang L."/>
            <person name="Hu Y."/>
            <person name="Liang C."/>
            <person name="Hu X."/>
            <person name="Xu J."/>
            <person name="Yu X."/>
        </authorList>
    </citation>
    <scope>NUCLEOTIDE SEQUENCE [LARGE SCALE GENOMIC DNA]</scope>
    <source>
        <strain evidence="2">Henan</strain>
    </source>
</reference>
<gene>
    <name evidence="2" type="ORF">CLF_107759</name>
</gene>
<accession>G7YH66</accession>